<organism evidence="12 13">
    <name type="scientific">Mycoemilia scoparia</name>
    <dbReference type="NCBI Taxonomy" id="417184"/>
    <lineage>
        <taxon>Eukaryota</taxon>
        <taxon>Fungi</taxon>
        <taxon>Fungi incertae sedis</taxon>
        <taxon>Zoopagomycota</taxon>
        <taxon>Kickxellomycotina</taxon>
        <taxon>Kickxellomycetes</taxon>
        <taxon>Kickxellales</taxon>
        <taxon>Kickxellaceae</taxon>
        <taxon>Mycoemilia</taxon>
    </lineage>
</organism>
<dbReference type="PANTHER" id="PTHR11021">
    <property type="entry name" value="SMALL NUCLEAR RIBONUCLEOPROTEIN F SNRNP-F"/>
    <property type="match status" value="1"/>
</dbReference>
<dbReference type="InterPro" id="IPR047575">
    <property type="entry name" value="Sm"/>
</dbReference>
<dbReference type="Pfam" id="PF01423">
    <property type="entry name" value="LSM"/>
    <property type="match status" value="1"/>
</dbReference>
<name>A0A9W8A8I4_9FUNG</name>
<proteinExistence type="inferred from homology"/>
<evidence type="ECO:0000256" key="7">
    <source>
        <dbReference type="ARBA" id="ARBA00023242"/>
    </source>
</evidence>
<dbReference type="SMART" id="SM00651">
    <property type="entry name" value="Sm"/>
    <property type="match status" value="1"/>
</dbReference>
<comment type="similarity">
    <text evidence="2 10">Belongs to the snRNP Sm proteins family. SmF/LSm6 subfamily.</text>
</comment>
<evidence type="ECO:0000256" key="2">
    <source>
        <dbReference type="ARBA" id="ARBA00007927"/>
    </source>
</evidence>
<keyword evidence="6 10" id="KW-0508">mRNA splicing</keyword>
<dbReference type="InterPro" id="IPR001163">
    <property type="entry name" value="Sm_dom_euk/arc"/>
</dbReference>
<dbReference type="PANTHER" id="PTHR11021:SF0">
    <property type="entry name" value="SMALL NUCLEAR RIBONUCLEOPROTEIN F"/>
    <property type="match status" value="1"/>
</dbReference>
<dbReference type="GO" id="GO:0071013">
    <property type="term" value="C:catalytic step 2 spliceosome"/>
    <property type="evidence" value="ECO:0007669"/>
    <property type="project" value="TreeGrafter"/>
</dbReference>
<evidence type="ECO:0000313" key="13">
    <source>
        <dbReference type="Proteomes" id="UP001150538"/>
    </source>
</evidence>
<keyword evidence="4 10" id="KW-0747">Spliceosome</keyword>
<keyword evidence="3 10" id="KW-0507">mRNA processing</keyword>
<evidence type="ECO:0000256" key="6">
    <source>
        <dbReference type="ARBA" id="ARBA00023187"/>
    </source>
</evidence>
<protein>
    <recommendedName>
        <fullName evidence="9">Sm protein F</fullName>
    </recommendedName>
</protein>
<keyword evidence="7 10" id="KW-0539">Nucleus</keyword>
<comment type="caution">
    <text evidence="12">The sequence shown here is derived from an EMBL/GenBank/DDBJ whole genome shotgun (WGS) entry which is preliminary data.</text>
</comment>
<dbReference type="PROSITE" id="PS52002">
    <property type="entry name" value="SM"/>
    <property type="match status" value="1"/>
</dbReference>
<evidence type="ECO:0000313" key="12">
    <source>
        <dbReference type="EMBL" id="KAJ1921352.1"/>
    </source>
</evidence>
<sequence length="89" mass="10225">MSGINPVNPMPFLKDLTGKPVFIKLKWGYGYRGDMESVDPYMNIKLVNISEERDGVPSEQLSGELLIRCNNVLYVREIKQDEMETEQES</sequence>
<dbReference type="GO" id="GO:0003723">
    <property type="term" value="F:RNA binding"/>
    <property type="evidence" value="ECO:0007669"/>
    <property type="project" value="UniProtKB-UniRule"/>
</dbReference>
<reference evidence="12" key="1">
    <citation type="submission" date="2022-07" db="EMBL/GenBank/DDBJ databases">
        <title>Phylogenomic reconstructions and comparative analyses of Kickxellomycotina fungi.</title>
        <authorList>
            <person name="Reynolds N.K."/>
            <person name="Stajich J.E."/>
            <person name="Barry K."/>
            <person name="Grigoriev I.V."/>
            <person name="Crous P."/>
            <person name="Smith M.E."/>
        </authorList>
    </citation>
    <scope>NUCLEOTIDE SEQUENCE</scope>
    <source>
        <strain evidence="12">NBRC 100468</strain>
    </source>
</reference>
<keyword evidence="5 10" id="KW-0694">RNA-binding</keyword>
<evidence type="ECO:0000256" key="9">
    <source>
        <dbReference type="ARBA" id="ARBA00030144"/>
    </source>
</evidence>
<dbReference type="GO" id="GO:0000398">
    <property type="term" value="P:mRNA splicing, via spliceosome"/>
    <property type="evidence" value="ECO:0007669"/>
    <property type="project" value="InterPro"/>
</dbReference>
<dbReference type="AlphaFoldDB" id="A0A9W8A8I4"/>
<dbReference type="InterPro" id="IPR034100">
    <property type="entry name" value="Sm_F"/>
</dbReference>
<dbReference type="PIRSF" id="PIRSF006609">
    <property type="entry name" value="snRNP_SmF"/>
    <property type="match status" value="1"/>
</dbReference>
<keyword evidence="8 10" id="KW-0687">Ribonucleoprotein</keyword>
<dbReference type="EMBL" id="JANBPU010000005">
    <property type="protein sequence ID" value="KAJ1921352.1"/>
    <property type="molecule type" value="Genomic_DNA"/>
</dbReference>
<feature type="domain" description="Sm" evidence="11">
    <location>
        <begin position="8"/>
        <end position="81"/>
    </location>
</feature>
<dbReference type="Proteomes" id="UP001150538">
    <property type="component" value="Unassembled WGS sequence"/>
</dbReference>
<keyword evidence="13" id="KW-1185">Reference proteome</keyword>
<dbReference type="GO" id="GO:0034715">
    <property type="term" value="C:pICln-Sm protein complex"/>
    <property type="evidence" value="ECO:0007669"/>
    <property type="project" value="TreeGrafter"/>
</dbReference>
<comment type="subcellular location">
    <subcellularLocation>
        <location evidence="1 10">Nucleus</location>
    </subcellularLocation>
</comment>
<dbReference type="InterPro" id="IPR016487">
    <property type="entry name" value="Lsm6/sSmF"/>
</dbReference>
<dbReference type="GO" id="GO:0005685">
    <property type="term" value="C:U1 snRNP"/>
    <property type="evidence" value="ECO:0007669"/>
    <property type="project" value="TreeGrafter"/>
</dbReference>
<evidence type="ECO:0000256" key="8">
    <source>
        <dbReference type="ARBA" id="ARBA00023274"/>
    </source>
</evidence>
<dbReference type="CDD" id="cd01722">
    <property type="entry name" value="Sm_F"/>
    <property type="match status" value="1"/>
</dbReference>
<evidence type="ECO:0000256" key="5">
    <source>
        <dbReference type="ARBA" id="ARBA00022884"/>
    </source>
</evidence>
<evidence type="ECO:0000256" key="10">
    <source>
        <dbReference type="PIRNR" id="PIRNR006609"/>
    </source>
</evidence>
<evidence type="ECO:0000256" key="4">
    <source>
        <dbReference type="ARBA" id="ARBA00022728"/>
    </source>
</evidence>
<evidence type="ECO:0000259" key="11">
    <source>
        <dbReference type="PROSITE" id="PS52002"/>
    </source>
</evidence>
<gene>
    <name evidence="12" type="ORF">H4219_000669</name>
</gene>
<dbReference type="Gene3D" id="2.30.30.100">
    <property type="match status" value="1"/>
</dbReference>
<dbReference type="InterPro" id="IPR010920">
    <property type="entry name" value="LSM_dom_sf"/>
</dbReference>
<dbReference type="OrthoDB" id="409625at2759"/>
<accession>A0A9W8A8I4</accession>
<evidence type="ECO:0000256" key="3">
    <source>
        <dbReference type="ARBA" id="ARBA00022664"/>
    </source>
</evidence>
<evidence type="ECO:0000256" key="1">
    <source>
        <dbReference type="ARBA" id="ARBA00004123"/>
    </source>
</evidence>
<dbReference type="SUPFAM" id="SSF50182">
    <property type="entry name" value="Sm-like ribonucleoproteins"/>
    <property type="match status" value="1"/>
</dbReference>